<feature type="region of interest" description="Disordered" evidence="1">
    <location>
        <begin position="353"/>
        <end position="397"/>
    </location>
</feature>
<dbReference type="EMBL" id="JASPKY010000068">
    <property type="protein sequence ID" value="KAK9743528.1"/>
    <property type="molecule type" value="Genomic_DNA"/>
</dbReference>
<organism evidence="3 4">
    <name type="scientific">Popillia japonica</name>
    <name type="common">Japanese beetle</name>
    <dbReference type="NCBI Taxonomy" id="7064"/>
    <lineage>
        <taxon>Eukaryota</taxon>
        <taxon>Metazoa</taxon>
        <taxon>Ecdysozoa</taxon>
        <taxon>Arthropoda</taxon>
        <taxon>Hexapoda</taxon>
        <taxon>Insecta</taxon>
        <taxon>Pterygota</taxon>
        <taxon>Neoptera</taxon>
        <taxon>Endopterygota</taxon>
        <taxon>Coleoptera</taxon>
        <taxon>Polyphaga</taxon>
        <taxon>Scarabaeiformia</taxon>
        <taxon>Scarabaeidae</taxon>
        <taxon>Rutelinae</taxon>
        <taxon>Popillia</taxon>
    </lineage>
</organism>
<feature type="region of interest" description="Disordered" evidence="1">
    <location>
        <begin position="199"/>
        <end position="227"/>
    </location>
</feature>
<feature type="compositionally biased region" description="Basic and acidic residues" evidence="1">
    <location>
        <begin position="199"/>
        <end position="208"/>
    </location>
</feature>
<comment type="caution">
    <text evidence="3">The sequence shown here is derived from an EMBL/GenBank/DDBJ whole genome shotgun (WGS) entry which is preliminary data.</text>
</comment>
<feature type="region of interest" description="Disordered" evidence="1">
    <location>
        <begin position="482"/>
        <end position="503"/>
    </location>
</feature>
<feature type="region of interest" description="Disordered" evidence="1">
    <location>
        <begin position="418"/>
        <end position="443"/>
    </location>
</feature>
<keyword evidence="4" id="KW-1185">Reference proteome</keyword>
<evidence type="ECO:0000313" key="3">
    <source>
        <dbReference type="EMBL" id="KAK9743528.1"/>
    </source>
</evidence>
<accession>A0AAW1MB18</accession>
<dbReference type="AlphaFoldDB" id="A0AAW1MB18"/>
<evidence type="ECO:0000313" key="4">
    <source>
        <dbReference type="Proteomes" id="UP001458880"/>
    </source>
</evidence>
<reference evidence="3 4" key="1">
    <citation type="journal article" date="2024" name="BMC Genomics">
        <title>De novo assembly and annotation of Popillia japonica's genome with initial clues to its potential as an invasive pest.</title>
        <authorList>
            <person name="Cucini C."/>
            <person name="Boschi S."/>
            <person name="Funari R."/>
            <person name="Cardaioli E."/>
            <person name="Iannotti N."/>
            <person name="Marturano G."/>
            <person name="Paoli F."/>
            <person name="Bruttini M."/>
            <person name="Carapelli A."/>
            <person name="Frati F."/>
            <person name="Nardi F."/>
        </authorList>
    </citation>
    <scope>NUCLEOTIDE SEQUENCE [LARGE SCALE GENOMIC DNA]</scope>
    <source>
        <strain evidence="3">DMR45628</strain>
    </source>
</reference>
<evidence type="ECO:0000256" key="1">
    <source>
        <dbReference type="SAM" id="MobiDB-lite"/>
    </source>
</evidence>
<protein>
    <submittedName>
        <fullName evidence="3">Uncharacterized protein</fullName>
    </submittedName>
</protein>
<keyword evidence="2" id="KW-0472">Membrane</keyword>
<proteinExistence type="predicted"/>
<feature type="transmembrane region" description="Helical" evidence="2">
    <location>
        <begin position="47"/>
        <end position="69"/>
    </location>
</feature>
<keyword evidence="2" id="KW-0812">Transmembrane</keyword>
<evidence type="ECO:0000256" key="2">
    <source>
        <dbReference type="SAM" id="Phobius"/>
    </source>
</evidence>
<gene>
    <name evidence="3" type="ORF">QE152_g8546</name>
</gene>
<feature type="compositionally biased region" description="Low complexity" evidence="1">
    <location>
        <begin position="353"/>
        <end position="374"/>
    </location>
</feature>
<sequence>MEKEGHQPDSLATVTIKPDYAPSESFTSEPPPAYHRPKSTAVQVARIISFTVIAVSILLGCFILASAYVTANASCKQLEQELQFLSETADRMQPIQPEALIQAYHRPKSTAVQVARIISFTVIAVSILLGCFILASAYVTANASCKQLEQELQFLSETADRMQPIQPEALIQEEPQESRDLSKLEQKIKEIKDVDEISDNKITKERTESSSAPVDNSSDESDEDEKTVHIKMPLELDFDDLAGVLMEKNQRSRMNCIVEKKRAEQLVDHQPKTIQLPFGLNLTTDPRFEHLSGERMAIFCESGNEQSRQEPEPEEQEETIMIQPIMIPIPHTNFQTHMPMQMQPQMIPNRMPLPQQQQQHQQQSMPPHPMETMRPPMPMPMMPQQQQSQQTQQQPEPELPEIIHRIAQQFIAQRIQMEQAAKNEDENQSNEVNQSDEEQPQEGHQFNQPEFMMAQRLPIPEEILSQINRLPNSDVIVAVGQDQDEQNQEQQPEMQHQNDDTGNTMNVRIGYGRQLPENVPLRMVQIQPEPQQVNDEMRPHYLHPRSVRSVDNILPKSVKRVKRCACDCAC</sequence>
<dbReference type="Proteomes" id="UP001458880">
    <property type="component" value="Unassembled WGS sequence"/>
</dbReference>
<keyword evidence="2" id="KW-1133">Transmembrane helix</keyword>
<name>A0AAW1MB18_POPJA</name>
<feature type="compositionally biased region" description="Low complexity" evidence="1">
    <location>
        <begin position="382"/>
        <end position="396"/>
    </location>
</feature>
<feature type="transmembrane region" description="Helical" evidence="2">
    <location>
        <begin position="114"/>
        <end position="139"/>
    </location>
</feature>